<proteinExistence type="predicted"/>
<dbReference type="AlphaFoldDB" id="A0A212JIM7"/>
<accession>A0A212JIM7</accession>
<dbReference type="EMBL" id="FLUQ01000001">
    <property type="protein sequence ID" value="SBV99286.1"/>
    <property type="molecule type" value="Genomic_DNA"/>
</dbReference>
<organism evidence="1">
    <name type="scientific">uncultured delta proteobacterium</name>
    <dbReference type="NCBI Taxonomy" id="34034"/>
    <lineage>
        <taxon>Bacteria</taxon>
        <taxon>Deltaproteobacteria</taxon>
        <taxon>environmental samples</taxon>
    </lineage>
</organism>
<sequence length="89" mass="9887">MKVRVKYCGGCNPRYDRKAVVERLQTAFPDTEFVETGDDDGPFDHVIVLCGCSAACASHEDLQGKHGKTVTSSEEECLRLEEILRSIPK</sequence>
<gene>
    <name evidence="1" type="ORF">KL86DPRO_11556</name>
</gene>
<name>A0A212JIM7_9DELT</name>
<evidence type="ECO:0000313" key="1">
    <source>
        <dbReference type="EMBL" id="SBV99286.1"/>
    </source>
</evidence>
<reference evidence="1" key="1">
    <citation type="submission" date="2016-04" db="EMBL/GenBank/DDBJ databases">
        <authorList>
            <person name="Evans L.H."/>
            <person name="Alamgir A."/>
            <person name="Owens N."/>
            <person name="Weber N.D."/>
            <person name="Virtaneva K."/>
            <person name="Barbian K."/>
            <person name="Babar A."/>
            <person name="Rosenke K."/>
        </authorList>
    </citation>
    <scope>NUCLEOTIDE SEQUENCE</scope>
    <source>
        <strain evidence="1">86</strain>
    </source>
</reference>
<protein>
    <submittedName>
        <fullName evidence="1">Uncharacterized protein</fullName>
    </submittedName>
</protein>